<keyword evidence="5 6" id="KW-0472">Membrane</keyword>
<feature type="transmembrane region" description="Helical" evidence="6">
    <location>
        <begin position="105"/>
        <end position="129"/>
    </location>
</feature>
<sequence length="488" mass="52987">MANQLWVKKPIEKLLLESTGEENQLKRSLGSASLVALGIGAIIGAGLFSLTGIAAAEHSGPAVTISFILAAVGCGFAGLCYAEFASMIPIAGSAYTYSYATMGEFVAWIIGWDLVLEYALGAATVSVSWSRYLLEFLSKFDIHLPTQLVCSPFEVVKLSNGTIIDNGIVNLPAIFIVCMLSLLLIRGTEGSAFLNNFLVVLKVAVVMIFIALGWSHIDPQNYVPYIPENTGNYENFGWSGIATGAAVVFFAFIGFDAVSTAAQEAKNPQKGMPIGILGSLVVCTILYVLFAHVMTGLVKYTEFANDAKPAATAFAKTGYDSLQTALIIAILAGYTSVMLVMLLGQSRVFYSMSKDGLLPKFFSQVHPKFSTPWKTNLFFMGFVSIFAGLVPVSDLGHMVSIGTLFAFCLVCVGVWMLRVKRPELHRSFRTPLVPFVPIMGIVVCLYLMYSLPIESWYRLAIWLAIGLAIYFGYGKKNSKLGKENNLEL</sequence>
<keyword evidence="2" id="KW-0813">Transport</keyword>
<feature type="transmembrane region" description="Helical" evidence="6">
    <location>
        <begin position="399"/>
        <end position="419"/>
    </location>
</feature>
<feature type="transmembrane region" description="Helical" evidence="6">
    <location>
        <begin position="34"/>
        <end position="56"/>
    </location>
</feature>
<keyword evidence="3 6" id="KW-0812">Transmembrane</keyword>
<evidence type="ECO:0000313" key="8">
    <source>
        <dbReference type="Proteomes" id="UP000294850"/>
    </source>
</evidence>
<dbReference type="InterPro" id="IPR002293">
    <property type="entry name" value="AA/rel_permease1"/>
</dbReference>
<evidence type="ECO:0000256" key="4">
    <source>
        <dbReference type="ARBA" id="ARBA00022989"/>
    </source>
</evidence>
<reference evidence="7 8" key="1">
    <citation type="submission" date="2019-03" db="EMBL/GenBank/DDBJ databases">
        <title>Dyadobacter AR-3-6 sp. nov., isolated from arctic soil.</title>
        <authorList>
            <person name="Chaudhary D.K."/>
        </authorList>
    </citation>
    <scope>NUCLEOTIDE SEQUENCE [LARGE SCALE GENOMIC DNA]</scope>
    <source>
        <strain evidence="7 8">AR-3-6</strain>
    </source>
</reference>
<feature type="transmembrane region" description="Helical" evidence="6">
    <location>
        <begin position="455"/>
        <end position="473"/>
    </location>
</feature>
<feature type="transmembrane region" description="Helical" evidence="6">
    <location>
        <begin position="431"/>
        <end position="449"/>
    </location>
</feature>
<comment type="subcellular location">
    <subcellularLocation>
        <location evidence="1">Membrane</location>
        <topology evidence="1">Multi-pass membrane protein</topology>
    </subcellularLocation>
</comment>
<evidence type="ECO:0000256" key="6">
    <source>
        <dbReference type="SAM" id="Phobius"/>
    </source>
</evidence>
<protein>
    <submittedName>
        <fullName evidence="7">Amino acid permease</fullName>
    </submittedName>
</protein>
<evidence type="ECO:0000256" key="1">
    <source>
        <dbReference type="ARBA" id="ARBA00004141"/>
    </source>
</evidence>
<dbReference type="GO" id="GO:0016020">
    <property type="term" value="C:membrane"/>
    <property type="evidence" value="ECO:0007669"/>
    <property type="project" value="UniProtKB-SubCell"/>
</dbReference>
<feature type="transmembrane region" description="Helical" evidence="6">
    <location>
        <begin position="237"/>
        <end position="262"/>
    </location>
</feature>
<dbReference type="OrthoDB" id="9762947at2"/>
<dbReference type="Proteomes" id="UP000294850">
    <property type="component" value="Unassembled WGS sequence"/>
</dbReference>
<dbReference type="RefSeq" id="WP_131960528.1">
    <property type="nucleotide sequence ID" value="NZ_SMFL01000009.1"/>
</dbReference>
<feature type="transmembrane region" description="Helical" evidence="6">
    <location>
        <begin position="274"/>
        <end position="294"/>
    </location>
</feature>
<dbReference type="AlphaFoldDB" id="A0A4R5DKG6"/>
<evidence type="ECO:0000313" key="7">
    <source>
        <dbReference type="EMBL" id="TDE12461.1"/>
    </source>
</evidence>
<proteinExistence type="predicted"/>
<evidence type="ECO:0000256" key="3">
    <source>
        <dbReference type="ARBA" id="ARBA00022692"/>
    </source>
</evidence>
<dbReference type="Pfam" id="PF13520">
    <property type="entry name" value="AA_permease_2"/>
    <property type="match status" value="1"/>
</dbReference>
<feature type="transmembrane region" description="Helical" evidence="6">
    <location>
        <begin position="62"/>
        <end position="84"/>
    </location>
</feature>
<organism evidence="7 8">
    <name type="scientific">Dyadobacter psychrotolerans</name>
    <dbReference type="NCBI Taxonomy" id="2541721"/>
    <lineage>
        <taxon>Bacteria</taxon>
        <taxon>Pseudomonadati</taxon>
        <taxon>Bacteroidota</taxon>
        <taxon>Cytophagia</taxon>
        <taxon>Cytophagales</taxon>
        <taxon>Spirosomataceae</taxon>
        <taxon>Dyadobacter</taxon>
    </lineage>
</organism>
<evidence type="ECO:0000256" key="5">
    <source>
        <dbReference type="ARBA" id="ARBA00023136"/>
    </source>
</evidence>
<keyword evidence="8" id="KW-1185">Reference proteome</keyword>
<keyword evidence="4 6" id="KW-1133">Transmembrane helix</keyword>
<dbReference type="PIRSF" id="PIRSF006060">
    <property type="entry name" value="AA_transporter"/>
    <property type="match status" value="1"/>
</dbReference>
<dbReference type="Gene3D" id="1.20.1740.10">
    <property type="entry name" value="Amino acid/polyamine transporter I"/>
    <property type="match status" value="1"/>
</dbReference>
<dbReference type="PANTHER" id="PTHR43243">
    <property type="entry name" value="INNER MEMBRANE TRANSPORTER YGJI-RELATED"/>
    <property type="match status" value="1"/>
</dbReference>
<dbReference type="GO" id="GO:0015171">
    <property type="term" value="F:amino acid transmembrane transporter activity"/>
    <property type="evidence" value="ECO:0007669"/>
    <property type="project" value="TreeGrafter"/>
</dbReference>
<feature type="transmembrane region" description="Helical" evidence="6">
    <location>
        <begin position="167"/>
        <end position="185"/>
    </location>
</feature>
<dbReference type="PANTHER" id="PTHR43243:SF4">
    <property type="entry name" value="CATIONIC AMINO ACID TRANSPORTER 4"/>
    <property type="match status" value="1"/>
</dbReference>
<gene>
    <name evidence="7" type="ORF">E0F88_22460</name>
</gene>
<name>A0A4R5DKG6_9BACT</name>
<feature type="transmembrane region" description="Helical" evidence="6">
    <location>
        <begin position="197"/>
        <end position="217"/>
    </location>
</feature>
<comment type="caution">
    <text evidence="7">The sequence shown here is derived from an EMBL/GenBank/DDBJ whole genome shotgun (WGS) entry which is preliminary data.</text>
</comment>
<accession>A0A4R5DKG6</accession>
<dbReference type="EMBL" id="SMFL01000009">
    <property type="protein sequence ID" value="TDE12461.1"/>
    <property type="molecule type" value="Genomic_DNA"/>
</dbReference>
<evidence type="ECO:0000256" key="2">
    <source>
        <dbReference type="ARBA" id="ARBA00022448"/>
    </source>
</evidence>
<feature type="transmembrane region" description="Helical" evidence="6">
    <location>
        <begin position="324"/>
        <end position="344"/>
    </location>
</feature>
<feature type="transmembrane region" description="Helical" evidence="6">
    <location>
        <begin position="376"/>
        <end position="393"/>
    </location>
</feature>